<dbReference type="Gene3D" id="2.40.30.170">
    <property type="match status" value="1"/>
</dbReference>
<name>A0A1Y3YR67_9BACT</name>
<comment type="caution">
    <text evidence="10">The sequence shown here is derived from an EMBL/GenBank/DDBJ whole genome shotgun (WGS) entry which is preliminary data.</text>
</comment>
<proteinExistence type="inferred from homology"/>
<dbReference type="GO" id="GO:0015562">
    <property type="term" value="F:efflux transmembrane transporter activity"/>
    <property type="evidence" value="ECO:0007669"/>
    <property type="project" value="TreeGrafter"/>
</dbReference>
<dbReference type="EMBL" id="QSCO01000006">
    <property type="protein sequence ID" value="RGY08162.1"/>
    <property type="molecule type" value="Genomic_DNA"/>
</dbReference>
<dbReference type="EMBL" id="JAKNDN010000021">
    <property type="protein sequence ID" value="MCG4960442.1"/>
    <property type="molecule type" value="Genomic_DNA"/>
</dbReference>
<dbReference type="EMBL" id="QRYC01000004">
    <property type="protein sequence ID" value="RGU57823.1"/>
    <property type="molecule type" value="Genomic_DNA"/>
</dbReference>
<comment type="similarity">
    <text evidence="2">Belongs to the membrane fusion protein (MFP) (TC 8.A.1) family.</text>
</comment>
<dbReference type="EMBL" id="QRYW01000001">
    <property type="protein sequence ID" value="RGV30521.1"/>
    <property type="molecule type" value="Genomic_DNA"/>
</dbReference>
<dbReference type="Proteomes" id="UP000283426">
    <property type="component" value="Unassembled WGS sequence"/>
</dbReference>
<dbReference type="NCBIfam" id="TIGR01730">
    <property type="entry name" value="RND_mfp"/>
    <property type="match status" value="1"/>
</dbReference>
<dbReference type="EMBL" id="JAQMRD010000001">
    <property type="protein sequence ID" value="MDB9221451.1"/>
    <property type="molecule type" value="Genomic_DNA"/>
</dbReference>
<dbReference type="InterPro" id="IPR058627">
    <property type="entry name" value="MdtA-like_C"/>
</dbReference>
<dbReference type="InterPro" id="IPR019825">
    <property type="entry name" value="Lectin_legB_Mn/Ca_BS"/>
</dbReference>
<evidence type="ECO:0000313" key="12">
    <source>
        <dbReference type="Proteomes" id="UP000284243"/>
    </source>
</evidence>
<reference evidence="6" key="2">
    <citation type="submission" date="2022-01" db="EMBL/GenBank/DDBJ databases">
        <title>Collection of gut derived symbiotic bacterial strains cultured from healthy donors.</title>
        <authorList>
            <person name="Lin H."/>
            <person name="Kohout C."/>
            <person name="Waligurski E."/>
            <person name="Pamer E.G."/>
        </authorList>
    </citation>
    <scope>NUCLEOTIDE SEQUENCE</scope>
    <source>
        <strain evidence="6">DFI.1.149</strain>
    </source>
</reference>
<dbReference type="InterPro" id="IPR006143">
    <property type="entry name" value="RND_pump_MFP"/>
</dbReference>
<dbReference type="PANTHER" id="PTHR30469:SF20">
    <property type="entry name" value="EFFLUX RND TRANSPORTER PERIPLASMIC ADAPTOR SUBUNIT"/>
    <property type="match status" value="1"/>
</dbReference>
<dbReference type="RefSeq" id="WP_013611329.1">
    <property type="nucleotide sequence ID" value="NZ_BAABYK010000001.1"/>
</dbReference>
<dbReference type="GO" id="GO:1990281">
    <property type="term" value="C:efflux pump complex"/>
    <property type="evidence" value="ECO:0007669"/>
    <property type="project" value="TreeGrafter"/>
</dbReference>
<dbReference type="AlphaFoldDB" id="A0A1Y3YR67"/>
<evidence type="ECO:0000256" key="2">
    <source>
        <dbReference type="ARBA" id="ARBA00009477"/>
    </source>
</evidence>
<feature type="domain" description="Multidrug resistance protein MdtA-like C-terminal permuted SH3" evidence="5">
    <location>
        <begin position="277"/>
        <end position="338"/>
    </location>
</feature>
<feature type="domain" description="Multidrug resistance protein MdtA-like barrel-sandwich hybrid" evidence="4">
    <location>
        <begin position="64"/>
        <end position="179"/>
    </location>
</feature>
<evidence type="ECO:0000313" key="6">
    <source>
        <dbReference type="EMBL" id="MCG4960442.1"/>
    </source>
</evidence>
<dbReference type="PROSITE" id="PS00307">
    <property type="entry name" value="LECTIN_LEGUME_BETA"/>
    <property type="match status" value="1"/>
</dbReference>
<dbReference type="Gene3D" id="2.40.50.100">
    <property type="match status" value="1"/>
</dbReference>
<dbReference type="Proteomes" id="UP000284434">
    <property type="component" value="Unassembled WGS sequence"/>
</dbReference>
<evidence type="ECO:0000313" key="7">
    <source>
        <dbReference type="EMBL" id="MDB9221451.1"/>
    </source>
</evidence>
<gene>
    <name evidence="9" type="ORF">DWW24_00130</name>
    <name evidence="8" type="ORF">DWW57_04840</name>
    <name evidence="10" type="ORF">DXA53_05795</name>
    <name evidence="6" type="ORF">L0P03_11375</name>
    <name evidence="7" type="ORF">PN645_00345</name>
</gene>
<dbReference type="Proteomes" id="UP000284243">
    <property type="component" value="Unassembled WGS sequence"/>
</dbReference>
<dbReference type="Gene3D" id="2.40.420.20">
    <property type="match status" value="1"/>
</dbReference>
<dbReference type="GeneID" id="61274281"/>
<evidence type="ECO:0000313" key="13">
    <source>
        <dbReference type="Proteomes" id="UP000284434"/>
    </source>
</evidence>
<dbReference type="PROSITE" id="PS51257">
    <property type="entry name" value="PROKAR_LIPOPROTEIN"/>
    <property type="match status" value="1"/>
</dbReference>
<evidence type="ECO:0000313" key="11">
    <source>
        <dbReference type="Proteomes" id="UP000283426"/>
    </source>
</evidence>
<reference evidence="11 12" key="1">
    <citation type="submission" date="2018-08" db="EMBL/GenBank/DDBJ databases">
        <title>A genome reference for cultivated species of the human gut microbiota.</title>
        <authorList>
            <person name="Zou Y."/>
            <person name="Xue W."/>
            <person name="Luo G."/>
        </authorList>
    </citation>
    <scope>NUCLEOTIDE SEQUENCE [LARGE SCALE GENOMIC DNA]</scope>
    <source>
        <strain evidence="9 11">AF14-6AC</strain>
        <strain evidence="8 12">AF16-14</strain>
        <strain evidence="10 13">OF03-11</strain>
    </source>
</reference>
<dbReference type="Pfam" id="PF25917">
    <property type="entry name" value="BSH_RND"/>
    <property type="match status" value="1"/>
</dbReference>
<dbReference type="Proteomes" id="UP001212263">
    <property type="component" value="Unassembled WGS sequence"/>
</dbReference>
<dbReference type="Pfam" id="PF25967">
    <property type="entry name" value="RND-MFP_C"/>
    <property type="match status" value="1"/>
</dbReference>
<dbReference type="Proteomes" id="UP001199750">
    <property type="component" value="Unassembled WGS sequence"/>
</dbReference>
<evidence type="ECO:0000313" key="9">
    <source>
        <dbReference type="EMBL" id="RGV30521.1"/>
    </source>
</evidence>
<keyword evidence="3" id="KW-0813">Transport</keyword>
<evidence type="ECO:0000259" key="4">
    <source>
        <dbReference type="Pfam" id="PF25917"/>
    </source>
</evidence>
<reference evidence="7" key="3">
    <citation type="submission" date="2023-01" db="EMBL/GenBank/DDBJ databases">
        <title>Human gut microbiome strain richness.</title>
        <authorList>
            <person name="Chen-Liaw A."/>
        </authorList>
    </citation>
    <scope>NUCLEOTIDE SEQUENCE</scope>
    <source>
        <strain evidence="7">RTP21484st1_B7_RTP21484_190118</strain>
    </source>
</reference>
<accession>A0A1Y3YR67</accession>
<protein>
    <submittedName>
        <fullName evidence="10">Efflux RND transporter periplasmic adaptor subunit</fullName>
    </submittedName>
</protein>
<sequence length="351" mass="39055">MKLRLFILSGLCAWIGVSCGGKKENTGQESIRPVRVVKVESLGAMQKMYTGVVQAEEYSKLAFKVSGPLVEMNVDAGQKVKKGTVIAAVDPLDYNLQFEANKAAYVTSKLQMERNKKLLAMQAISKQDYEIAEANYVKAKSAYETSQNTLADTKLRAPFDGFVEQKYVENYQKVQPGESIIKLVNPDKLEVGFILPETNVRLTREKMQVAVEFDTYKGKWFKAEVKEFVDASPDGSGIPVRLAITDKSFNRDVYNIYPGFSCKVILSIDNETGKGYTVPLSAVFKDLKTDETSVWLYHTADETVKRQKVTTEQLLGTDRVLVTEGLEADDIIVVAGVNYIVNGQKVAVIEN</sequence>
<dbReference type="SUPFAM" id="SSF111369">
    <property type="entry name" value="HlyD-like secretion proteins"/>
    <property type="match status" value="1"/>
</dbReference>
<evidence type="ECO:0000256" key="1">
    <source>
        <dbReference type="ARBA" id="ARBA00004196"/>
    </source>
</evidence>
<dbReference type="InterPro" id="IPR058625">
    <property type="entry name" value="MdtA-like_BSH"/>
</dbReference>
<evidence type="ECO:0000313" key="10">
    <source>
        <dbReference type="EMBL" id="RGY08162.1"/>
    </source>
</evidence>
<comment type="subcellular location">
    <subcellularLocation>
        <location evidence="1">Cell envelope</location>
    </subcellularLocation>
</comment>
<organism evidence="10 13">
    <name type="scientific">Odoribacter splanchnicus</name>
    <dbReference type="NCBI Taxonomy" id="28118"/>
    <lineage>
        <taxon>Bacteria</taxon>
        <taxon>Pseudomonadati</taxon>
        <taxon>Bacteroidota</taxon>
        <taxon>Bacteroidia</taxon>
        <taxon>Bacteroidales</taxon>
        <taxon>Odoribacteraceae</taxon>
        <taxon>Odoribacter</taxon>
    </lineage>
</organism>
<dbReference type="Gene3D" id="1.10.287.470">
    <property type="entry name" value="Helix hairpin bin"/>
    <property type="match status" value="1"/>
</dbReference>
<evidence type="ECO:0000313" key="8">
    <source>
        <dbReference type="EMBL" id="RGU57823.1"/>
    </source>
</evidence>
<evidence type="ECO:0000256" key="3">
    <source>
        <dbReference type="ARBA" id="ARBA00022448"/>
    </source>
</evidence>
<dbReference type="PANTHER" id="PTHR30469">
    <property type="entry name" value="MULTIDRUG RESISTANCE PROTEIN MDTA"/>
    <property type="match status" value="1"/>
</dbReference>
<evidence type="ECO:0000259" key="5">
    <source>
        <dbReference type="Pfam" id="PF25967"/>
    </source>
</evidence>
<dbReference type="OMA" id="GMEFDAK"/>